<dbReference type="AlphaFoldDB" id="M5FSE3"/>
<dbReference type="SUPFAM" id="SSF103473">
    <property type="entry name" value="MFS general substrate transporter"/>
    <property type="match status" value="1"/>
</dbReference>
<feature type="transmembrane region" description="Helical" evidence="8">
    <location>
        <begin position="138"/>
        <end position="156"/>
    </location>
</feature>
<feature type="transmembrane region" description="Helical" evidence="8">
    <location>
        <begin position="197"/>
        <end position="218"/>
    </location>
</feature>
<feature type="domain" description="Major facilitator superfamily (MFS) profile" evidence="9">
    <location>
        <begin position="71"/>
        <end position="525"/>
    </location>
</feature>
<feature type="transmembrane region" description="Helical" evidence="8">
    <location>
        <begin position="476"/>
        <end position="494"/>
    </location>
</feature>
<dbReference type="OMA" id="GYFGMFN"/>
<evidence type="ECO:0000256" key="4">
    <source>
        <dbReference type="ARBA" id="ARBA00022989"/>
    </source>
</evidence>
<evidence type="ECO:0000256" key="7">
    <source>
        <dbReference type="SAM" id="MobiDB-lite"/>
    </source>
</evidence>
<keyword evidence="2" id="KW-0813">Transport</keyword>
<dbReference type="Pfam" id="PF07690">
    <property type="entry name" value="MFS_1"/>
    <property type="match status" value="1"/>
</dbReference>
<evidence type="ECO:0000256" key="3">
    <source>
        <dbReference type="ARBA" id="ARBA00022692"/>
    </source>
</evidence>
<feature type="transmembrane region" description="Helical" evidence="8">
    <location>
        <begin position="435"/>
        <end position="455"/>
    </location>
</feature>
<dbReference type="FunFam" id="1.20.1250.20:FF:000172">
    <property type="entry name" value="MFS multidrug resistance transporter"/>
    <property type="match status" value="1"/>
</dbReference>
<dbReference type="STRING" id="1858805.M5FSE3"/>
<dbReference type="EMBL" id="JH795872">
    <property type="protein sequence ID" value="EJT98758.1"/>
    <property type="molecule type" value="Genomic_DNA"/>
</dbReference>
<evidence type="ECO:0000256" key="6">
    <source>
        <dbReference type="ARBA" id="ARBA00023180"/>
    </source>
</evidence>
<gene>
    <name evidence="10" type="ORF">DACRYDRAFT_118543</name>
</gene>
<dbReference type="InterPro" id="IPR020846">
    <property type="entry name" value="MFS_dom"/>
</dbReference>
<accession>M5FSE3</accession>
<keyword evidence="5 8" id="KW-0472">Membrane</keyword>
<keyword evidence="3 8" id="KW-0812">Transmembrane</keyword>
<sequence length="542" mass="59634">MEKEQTRLEEQQYVREPSPAPTLVEEKDCMRNVDGPSNTAETSDQQSKEPPSADSVDRPYSVFARWEKWVIVFITSIAAVHSPLAANLYFPAIPIVAEAFGKSIELINVTVTVYMLLQGLAPTVWGNLADLPWCGRRPIYLICLLVLSISCIGLALTPTSAYWLLVLLRCVQAAGSASVIALSSGTIMDIAASHERGIFLGISGMGPQLGTCIGPVLGGVLAGSLGWRSSFWFLLISAGTTLTIELLFLPETLRAIVGDGSIPAPPWNRPLLPVLGRKFRGKYDPALRPKALRKVGPLEFLKLFRHPDLLIILSTNAVQFTIFYCIQTTTSPLFLANYPWLTETELGLTYLAYGGGCVFGGPISGRLLDWDYDRAKRRAKADREEGIVHDPSKGYRNKEGVPVIHTRLRQTPFYWGAYVIVVIAYGWAAKVNAPLGVLLVFQFFAMFMSMSIFNVTQVLIMDLFPGRGSSIAAANNVMRCVPGAIMVSIVQYMLDGVGAGWTFTILALACVVSYPLLILEWIKGPEWARRREEREAAKVSPE</sequence>
<dbReference type="GO" id="GO:0015137">
    <property type="term" value="F:citrate transmembrane transporter activity"/>
    <property type="evidence" value="ECO:0007669"/>
    <property type="project" value="UniProtKB-ARBA"/>
</dbReference>
<feature type="compositionally biased region" description="Polar residues" evidence="7">
    <location>
        <begin position="35"/>
        <end position="49"/>
    </location>
</feature>
<proteinExistence type="predicted"/>
<feature type="compositionally biased region" description="Basic and acidic residues" evidence="7">
    <location>
        <begin position="1"/>
        <end position="13"/>
    </location>
</feature>
<feature type="transmembrane region" description="Helical" evidence="8">
    <location>
        <begin position="350"/>
        <end position="368"/>
    </location>
</feature>
<feature type="transmembrane region" description="Helical" evidence="8">
    <location>
        <begin position="106"/>
        <end position="126"/>
    </location>
</feature>
<evidence type="ECO:0000313" key="10">
    <source>
        <dbReference type="EMBL" id="EJT98758.1"/>
    </source>
</evidence>
<dbReference type="Proteomes" id="UP000030653">
    <property type="component" value="Unassembled WGS sequence"/>
</dbReference>
<dbReference type="GO" id="GO:0005886">
    <property type="term" value="C:plasma membrane"/>
    <property type="evidence" value="ECO:0007669"/>
    <property type="project" value="TreeGrafter"/>
</dbReference>
<evidence type="ECO:0000256" key="2">
    <source>
        <dbReference type="ARBA" id="ARBA00022448"/>
    </source>
</evidence>
<dbReference type="OrthoDB" id="440553at2759"/>
<comment type="subcellular location">
    <subcellularLocation>
        <location evidence="1">Membrane</location>
        <topology evidence="1">Multi-pass membrane protein</topology>
    </subcellularLocation>
</comment>
<keyword evidence="11" id="KW-1185">Reference proteome</keyword>
<dbReference type="GO" id="GO:0140115">
    <property type="term" value="P:export across plasma membrane"/>
    <property type="evidence" value="ECO:0007669"/>
    <property type="project" value="UniProtKB-ARBA"/>
</dbReference>
<evidence type="ECO:0000256" key="8">
    <source>
        <dbReference type="SAM" id="Phobius"/>
    </source>
</evidence>
<dbReference type="GeneID" id="63685662"/>
<dbReference type="InterPro" id="IPR011701">
    <property type="entry name" value="MFS"/>
</dbReference>
<dbReference type="FunFam" id="1.20.1720.10:FF:000009">
    <property type="entry name" value="MFS multidrug transporter"/>
    <property type="match status" value="1"/>
</dbReference>
<dbReference type="Gene3D" id="1.20.1250.20">
    <property type="entry name" value="MFS general substrate transporter like domains"/>
    <property type="match status" value="1"/>
</dbReference>
<feature type="transmembrane region" description="Helical" evidence="8">
    <location>
        <begin position="230"/>
        <end position="249"/>
    </location>
</feature>
<feature type="transmembrane region" description="Helical" evidence="8">
    <location>
        <begin position="309"/>
        <end position="330"/>
    </location>
</feature>
<feature type="transmembrane region" description="Helical" evidence="8">
    <location>
        <begin position="69"/>
        <end position="86"/>
    </location>
</feature>
<evidence type="ECO:0000256" key="5">
    <source>
        <dbReference type="ARBA" id="ARBA00023136"/>
    </source>
</evidence>
<evidence type="ECO:0000256" key="1">
    <source>
        <dbReference type="ARBA" id="ARBA00004141"/>
    </source>
</evidence>
<evidence type="ECO:0000313" key="11">
    <source>
        <dbReference type="Proteomes" id="UP000030653"/>
    </source>
</evidence>
<dbReference type="HOGENOM" id="CLU_008455_8_4_1"/>
<dbReference type="RefSeq" id="XP_040625656.1">
    <property type="nucleotide sequence ID" value="XM_040770600.1"/>
</dbReference>
<keyword evidence="6" id="KW-0325">Glycoprotein</keyword>
<dbReference type="PROSITE" id="PS50850">
    <property type="entry name" value="MFS"/>
    <property type="match status" value="1"/>
</dbReference>
<feature type="transmembrane region" description="Helical" evidence="8">
    <location>
        <begin position="500"/>
        <end position="522"/>
    </location>
</feature>
<feature type="region of interest" description="Disordered" evidence="7">
    <location>
        <begin position="1"/>
        <end position="56"/>
    </location>
</feature>
<feature type="transmembrane region" description="Helical" evidence="8">
    <location>
        <begin position="412"/>
        <end position="429"/>
    </location>
</feature>
<evidence type="ECO:0000259" key="9">
    <source>
        <dbReference type="PROSITE" id="PS50850"/>
    </source>
</evidence>
<protein>
    <submittedName>
        <fullName evidence="10">MFS general substrate transporter</fullName>
    </submittedName>
</protein>
<organism evidence="10 11">
    <name type="scientific">Dacryopinax primogenitus (strain DJM 731)</name>
    <name type="common">Brown rot fungus</name>
    <dbReference type="NCBI Taxonomy" id="1858805"/>
    <lineage>
        <taxon>Eukaryota</taxon>
        <taxon>Fungi</taxon>
        <taxon>Dikarya</taxon>
        <taxon>Basidiomycota</taxon>
        <taxon>Agaricomycotina</taxon>
        <taxon>Dacrymycetes</taxon>
        <taxon>Dacrymycetales</taxon>
        <taxon>Dacrymycetaceae</taxon>
        <taxon>Dacryopinax</taxon>
    </lineage>
</organism>
<name>M5FSE3_DACPD</name>
<dbReference type="PANTHER" id="PTHR23502:SF51">
    <property type="entry name" value="QUINIDINE RESISTANCE PROTEIN 1-RELATED"/>
    <property type="match status" value="1"/>
</dbReference>
<dbReference type="InterPro" id="IPR036259">
    <property type="entry name" value="MFS_trans_sf"/>
</dbReference>
<reference evidence="10 11" key="1">
    <citation type="journal article" date="2012" name="Science">
        <title>The Paleozoic origin of enzymatic lignin decomposition reconstructed from 31 fungal genomes.</title>
        <authorList>
            <person name="Floudas D."/>
            <person name="Binder M."/>
            <person name="Riley R."/>
            <person name="Barry K."/>
            <person name="Blanchette R.A."/>
            <person name="Henrissat B."/>
            <person name="Martinez A.T."/>
            <person name="Otillar R."/>
            <person name="Spatafora J.W."/>
            <person name="Yadav J.S."/>
            <person name="Aerts A."/>
            <person name="Benoit I."/>
            <person name="Boyd A."/>
            <person name="Carlson A."/>
            <person name="Copeland A."/>
            <person name="Coutinho P.M."/>
            <person name="de Vries R.P."/>
            <person name="Ferreira P."/>
            <person name="Findley K."/>
            <person name="Foster B."/>
            <person name="Gaskell J."/>
            <person name="Glotzer D."/>
            <person name="Gorecki P."/>
            <person name="Heitman J."/>
            <person name="Hesse C."/>
            <person name="Hori C."/>
            <person name="Igarashi K."/>
            <person name="Jurgens J.A."/>
            <person name="Kallen N."/>
            <person name="Kersten P."/>
            <person name="Kohler A."/>
            <person name="Kuees U."/>
            <person name="Kumar T.K.A."/>
            <person name="Kuo A."/>
            <person name="LaButti K."/>
            <person name="Larrondo L.F."/>
            <person name="Lindquist E."/>
            <person name="Ling A."/>
            <person name="Lombard V."/>
            <person name="Lucas S."/>
            <person name="Lundell T."/>
            <person name="Martin R."/>
            <person name="McLaughlin D.J."/>
            <person name="Morgenstern I."/>
            <person name="Morin E."/>
            <person name="Murat C."/>
            <person name="Nagy L.G."/>
            <person name="Nolan M."/>
            <person name="Ohm R.A."/>
            <person name="Patyshakuliyeva A."/>
            <person name="Rokas A."/>
            <person name="Ruiz-Duenas F.J."/>
            <person name="Sabat G."/>
            <person name="Salamov A."/>
            <person name="Samejima M."/>
            <person name="Schmutz J."/>
            <person name="Slot J.C."/>
            <person name="St John F."/>
            <person name="Stenlid J."/>
            <person name="Sun H."/>
            <person name="Sun S."/>
            <person name="Syed K."/>
            <person name="Tsang A."/>
            <person name="Wiebenga A."/>
            <person name="Young D."/>
            <person name="Pisabarro A."/>
            <person name="Eastwood D.C."/>
            <person name="Martin F."/>
            <person name="Cullen D."/>
            <person name="Grigoriev I.V."/>
            <person name="Hibbett D.S."/>
        </authorList>
    </citation>
    <scope>NUCLEOTIDE SEQUENCE [LARGE SCALE GENOMIC DNA]</scope>
    <source>
        <strain evidence="10 11">DJM-731 SS1</strain>
    </source>
</reference>
<feature type="transmembrane region" description="Helical" evidence="8">
    <location>
        <begin position="162"/>
        <end position="185"/>
    </location>
</feature>
<dbReference type="PANTHER" id="PTHR23502">
    <property type="entry name" value="MAJOR FACILITATOR SUPERFAMILY"/>
    <property type="match status" value="1"/>
</dbReference>
<keyword evidence="4 8" id="KW-1133">Transmembrane helix</keyword>